<dbReference type="InterPro" id="IPR014349">
    <property type="entry name" value="Rieske_Fe-S_prot"/>
</dbReference>
<dbReference type="AlphaFoldDB" id="B8J542"/>
<dbReference type="PROSITE" id="PS51296">
    <property type="entry name" value="RIESKE"/>
    <property type="match status" value="1"/>
</dbReference>
<keyword evidence="4" id="KW-0411">Iron-sulfur</keyword>
<dbReference type="GO" id="GO:0016020">
    <property type="term" value="C:membrane"/>
    <property type="evidence" value="ECO:0007669"/>
    <property type="project" value="InterPro"/>
</dbReference>
<dbReference type="InterPro" id="IPR006311">
    <property type="entry name" value="TAT_signal"/>
</dbReference>
<evidence type="ECO:0000256" key="3">
    <source>
        <dbReference type="ARBA" id="ARBA00023004"/>
    </source>
</evidence>
<keyword evidence="9" id="KW-1185">Reference proteome</keyword>
<feature type="domain" description="Rieske" evidence="7">
    <location>
        <begin position="46"/>
        <end position="151"/>
    </location>
</feature>
<evidence type="ECO:0000259" key="7">
    <source>
        <dbReference type="PROSITE" id="PS51296"/>
    </source>
</evidence>
<dbReference type="InterPro" id="IPR017941">
    <property type="entry name" value="Rieske_2Fe-2S"/>
</dbReference>
<dbReference type="HOGENOM" id="CLU_055690_1_1_7"/>
<reference evidence="8" key="1">
    <citation type="submission" date="2009-01" db="EMBL/GenBank/DDBJ databases">
        <title>Complete sequence of Anaeromyxobacter dehalogenans 2CP-1.</title>
        <authorList>
            <consortium name="US DOE Joint Genome Institute"/>
            <person name="Lucas S."/>
            <person name="Copeland A."/>
            <person name="Lapidus A."/>
            <person name="Glavina del Rio T."/>
            <person name="Dalin E."/>
            <person name="Tice H."/>
            <person name="Bruce D."/>
            <person name="Goodwin L."/>
            <person name="Pitluck S."/>
            <person name="Saunders E."/>
            <person name="Brettin T."/>
            <person name="Detter J.C."/>
            <person name="Han C."/>
            <person name="Larimer F."/>
            <person name="Land M."/>
            <person name="Hauser L."/>
            <person name="Kyrpides N."/>
            <person name="Ovchinnikova G."/>
            <person name="Beliaev A.S."/>
            <person name="Richardson P."/>
        </authorList>
    </citation>
    <scope>NUCLEOTIDE SEQUENCE</scope>
    <source>
        <strain evidence="8">2CP-1</strain>
    </source>
</reference>
<dbReference type="GO" id="GO:0046872">
    <property type="term" value="F:metal ion binding"/>
    <property type="evidence" value="ECO:0007669"/>
    <property type="project" value="UniProtKB-KW"/>
</dbReference>
<evidence type="ECO:0000256" key="2">
    <source>
        <dbReference type="ARBA" id="ARBA00022723"/>
    </source>
</evidence>
<keyword evidence="3" id="KW-0408">Iron</keyword>
<sequence>MAERKDRRDFLVGVGIGAGVVALGGQGVAALRSLVPNVSYDAPTTVKLGPPAEFPDGMKFLPEQRLFVFREGNTFHAISAVCTHLGCTVRAEALPRVETKEVGGRPLKLTHRFLCPCHGSRYQGDGQNVAGPAPRPLAWYDLTLAADDGQLVVDLARPVAHDFRLTIA</sequence>
<evidence type="ECO:0000313" key="9">
    <source>
        <dbReference type="Proteomes" id="UP000007089"/>
    </source>
</evidence>
<dbReference type="Pfam" id="PF00355">
    <property type="entry name" value="Rieske"/>
    <property type="match status" value="1"/>
</dbReference>
<dbReference type="InterPro" id="IPR005805">
    <property type="entry name" value="Rieske_Fe-S_prot_C"/>
</dbReference>
<dbReference type="Proteomes" id="UP000007089">
    <property type="component" value="Chromosome"/>
</dbReference>
<dbReference type="InterPro" id="IPR036922">
    <property type="entry name" value="Rieske_2Fe-2S_sf"/>
</dbReference>
<keyword evidence="2" id="KW-0479">Metal-binding</keyword>
<dbReference type="Gene3D" id="2.102.10.10">
    <property type="entry name" value="Rieske [2Fe-2S] iron-sulphur domain"/>
    <property type="match status" value="1"/>
</dbReference>
<comment type="cofactor">
    <cofactor evidence="6">
        <name>[2Fe-2S] cluster</name>
        <dbReference type="ChEBI" id="CHEBI:190135"/>
    </cofactor>
</comment>
<evidence type="ECO:0000256" key="4">
    <source>
        <dbReference type="ARBA" id="ARBA00023014"/>
    </source>
</evidence>
<keyword evidence="5" id="KW-1015">Disulfide bond</keyword>
<evidence type="ECO:0000256" key="6">
    <source>
        <dbReference type="ARBA" id="ARBA00034078"/>
    </source>
</evidence>
<dbReference type="GO" id="GO:0051537">
    <property type="term" value="F:2 iron, 2 sulfur cluster binding"/>
    <property type="evidence" value="ECO:0007669"/>
    <property type="project" value="UniProtKB-KW"/>
</dbReference>
<protein>
    <submittedName>
        <fullName evidence="8">Rieske (2Fe-2S) domain protein</fullName>
    </submittedName>
</protein>
<gene>
    <name evidence="8" type="ordered locus">A2cp1_1553</name>
</gene>
<name>B8J542_ANAD2</name>
<dbReference type="PRINTS" id="PR00162">
    <property type="entry name" value="RIESKE"/>
</dbReference>
<organism evidence="8 9">
    <name type="scientific">Anaeromyxobacter dehalogenans (strain ATCC BAA-258 / DSM 21875 / 2CP-1)</name>
    <dbReference type="NCBI Taxonomy" id="455488"/>
    <lineage>
        <taxon>Bacteria</taxon>
        <taxon>Pseudomonadati</taxon>
        <taxon>Myxococcota</taxon>
        <taxon>Myxococcia</taxon>
        <taxon>Myxococcales</taxon>
        <taxon>Cystobacterineae</taxon>
        <taxon>Anaeromyxobacteraceae</taxon>
        <taxon>Anaeromyxobacter</taxon>
    </lineage>
</organism>
<evidence type="ECO:0000256" key="1">
    <source>
        <dbReference type="ARBA" id="ARBA00022714"/>
    </source>
</evidence>
<dbReference type="SUPFAM" id="SSF50022">
    <property type="entry name" value="ISP domain"/>
    <property type="match status" value="1"/>
</dbReference>
<dbReference type="KEGG" id="acp:A2cp1_1553"/>
<evidence type="ECO:0000256" key="5">
    <source>
        <dbReference type="ARBA" id="ARBA00023157"/>
    </source>
</evidence>
<dbReference type="NCBIfam" id="TIGR01409">
    <property type="entry name" value="TAT_signal_seq"/>
    <property type="match status" value="1"/>
</dbReference>
<keyword evidence="1" id="KW-0001">2Fe-2S</keyword>
<dbReference type="EMBL" id="CP001359">
    <property type="protein sequence ID" value="ACL64897.1"/>
    <property type="molecule type" value="Genomic_DNA"/>
</dbReference>
<proteinExistence type="predicted"/>
<accession>B8J542</accession>
<dbReference type="PROSITE" id="PS51318">
    <property type="entry name" value="TAT"/>
    <property type="match status" value="1"/>
</dbReference>
<dbReference type="PANTHER" id="PTHR10134">
    <property type="entry name" value="CYTOCHROME B-C1 COMPLEX SUBUNIT RIESKE, MITOCHONDRIAL"/>
    <property type="match status" value="1"/>
</dbReference>
<dbReference type="RefSeq" id="WP_012632833.1">
    <property type="nucleotide sequence ID" value="NC_011891.1"/>
</dbReference>
<dbReference type="InterPro" id="IPR019546">
    <property type="entry name" value="TAT_signal_bac_arc"/>
</dbReference>
<evidence type="ECO:0000313" key="8">
    <source>
        <dbReference type="EMBL" id="ACL64897.1"/>
    </source>
</evidence>